<keyword evidence="3" id="KW-1185">Reference proteome</keyword>
<evidence type="ECO:0000313" key="2">
    <source>
        <dbReference type="EMBL" id="MDM8275163.1"/>
    </source>
</evidence>
<evidence type="ECO:0008006" key="4">
    <source>
        <dbReference type="Google" id="ProtNLM"/>
    </source>
</evidence>
<dbReference type="PANTHER" id="PTHR37826">
    <property type="entry name" value="FLOTILLIN BAND_7_5 DOMAIN PROTEIN"/>
    <property type="match status" value="1"/>
</dbReference>
<reference evidence="3" key="1">
    <citation type="submission" date="2023-06" db="EMBL/GenBank/DDBJ databases">
        <title>Identification and characterization of horizontal gene transfer across gut microbiota members of farm animals based on homology search.</title>
        <authorList>
            <person name="Zeman M."/>
            <person name="Kubasova T."/>
            <person name="Jahodarova E."/>
            <person name="Nykrynova M."/>
            <person name="Rychlik I."/>
        </authorList>
    </citation>
    <scope>NUCLEOTIDE SEQUENCE [LARGE SCALE GENOMIC DNA]</scope>
    <source>
        <strain evidence="3">154_Feed</strain>
    </source>
</reference>
<evidence type="ECO:0000313" key="3">
    <source>
        <dbReference type="Proteomes" id="UP001529421"/>
    </source>
</evidence>
<name>A0ABT7V9H9_9ACTN</name>
<dbReference type="EMBL" id="JAUDDZ010000008">
    <property type="protein sequence ID" value="MDM8275163.1"/>
    <property type="molecule type" value="Genomic_DNA"/>
</dbReference>
<accession>A0ABT7V9H9</accession>
<feature type="transmembrane region" description="Helical" evidence="1">
    <location>
        <begin position="296"/>
        <end position="314"/>
    </location>
</feature>
<dbReference type="Gene3D" id="2.20.28.30">
    <property type="entry name" value="RNA polymerase ii, chain L"/>
    <property type="match status" value="1"/>
</dbReference>
<feature type="transmembrane region" description="Helical" evidence="1">
    <location>
        <begin position="335"/>
        <end position="357"/>
    </location>
</feature>
<keyword evidence="1" id="KW-0472">Membrane</keyword>
<sequence length="432" mass="47626">MAVESANYQCPSCGGVLRYFTGAGELRCDYCDSSFTVAEVEAAFAPRLERADSRMTDTSPPTGPTHDVAPMRTYTCASCAAELVCDATTAITECPYCGNQAVVPGVLVDEFRPDLVIPFKLDKAAAVSALSAHYKGKRFLPGAFAANNRIDKIQGVYVPFWLYDAEVDASARFSANRSRTYRAGDEEVTETDHYDVYRAGSMSFRRVPVDGSAKMSDAHMDAIEPFDYEGLVSFSMAYLPGFAANRFDLGQEECRDRAERRIISTMEDVLRDTVTGYDSVCTESCDAKASWQEAKYALLPVWVLYTTWGGRGFLFAMNGQTGKLVGDLPIAASKVVAWFVGIFAVALGMMIAATSVFDLFEDDKTLRLAAQFGVPALVAIVTCLYFYSEMRTAREATQANGFMRRETFDLTDKADVFTSTSVTRRRIERTDK</sequence>
<dbReference type="PANTHER" id="PTHR37826:SF3">
    <property type="entry name" value="J DOMAIN-CONTAINING PROTEIN"/>
    <property type="match status" value="1"/>
</dbReference>
<protein>
    <recommendedName>
        <fullName evidence="4">Zinc ribbon domain-containing protein</fullName>
    </recommendedName>
</protein>
<comment type="caution">
    <text evidence="2">The sequence shown here is derived from an EMBL/GenBank/DDBJ whole genome shotgun (WGS) entry which is preliminary data.</text>
</comment>
<feature type="transmembrane region" description="Helical" evidence="1">
    <location>
        <begin position="369"/>
        <end position="387"/>
    </location>
</feature>
<gene>
    <name evidence="2" type="ORF">QUW28_06580</name>
</gene>
<dbReference type="Proteomes" id="UP001529421">
    <property type="component" value="Unassembled WGS sequence"/>
</dbReference>
<organism evidence="2 3">
    <name type="scientific">Enorma phocaeensis</name>
    <dbReference type="NCBI Taxonomy" id="1871019"/>
    <lineage>
        <taxon>Bacteria</taxon>
        <taxon>Bacillati</taxon>
        <taxon>Actinomycetota</taxon>
        <taxon>Coriobacteriia</taxon>
        <taxon>Coriobacteriales</taxon>
        <taxon>Coriobacteriaceae</taxon>
        <taxon>Enorma</taxon>
    </lineage>
</organism>
<proteinExistence type="predicted"/>
<keyword evidence="1" id="KW-1133">Transmembrane helix</keyword>
<dbReference type="RefSeq" id="WP_289545212.1">
    <property type="nucleotide sequence ID" value="NZ_JAUDDZ010000008.1"/>
</dbReference>
<evidence type="ECO:0000256" key="1">
    <source>
        <dbReference type="SAM" id="Phobius"/>
    </source>
</evidence>
<keyword evidence="1" id="KW-0812">Transmembrane</keyword>